<gene>
    <name evidence="9 12" type="primary">lspA</name>
    <name evidence="12" type="ORF">N8I84_00405</name>
</gene>
<dbReference type="PANTHER" id="PTHR33695:SF1">
    <property type="entry name" value="LIPOPROTEIN SIGNAL PEPTIDASE"/>
    <property type="match status" value="1"/>
</dbReference>
<protein>
    <recommendedName>
        <fullName evidence="9">Lipoprotein signal peptidase</fullName>
        <ecNumber evidence="9">3.4.23.36</ecNumber>
    </recommendedName>
    <alternativeName>
        <fullName evidence="9">Prolipoprotein signal peptidase</fullName>
    </alternativeName>
    <alternativeName>
        <fullName evidence="9">Signal peptidase II</fullName>
        <shortName evidence="9">SPase II</shortName>
    </alternativeName>
</protein>
<feature type="active site" evidence="9">
    <location>
        <position position="144"/>
    </location>
</feature>
<comment type="catalytic activity">
    <reaction evidence="9 10">
        <text>Release of signal peptides from bacterial membrane prolipoproteins. Hydrolyzes -Xaa-Yaa-Zaa-|-(S,diacylglyceryl)Cys-, in which Xaa is hydrophobic (preferably Leu), and Yaa (Ala or Ser) and Zaa (Gly or Ala) have small, neutral side chains.</text>
        <dbReference type="EC" id="3.4.23.36"/>
    </reaction>
</comment>
<organism evidence="12 13">
    <name type="scientific">Streptomyces cynarae</name>
    <dbReference type="NCBI Taxonomy" id="2981134"/>
    <lineage>
        <taxon>Bacteria</taxon>
        <taxon>Bacillati</taxon>
        <taxon>Actinomycetota</taxon>
        <taxon>Actinomycetes</taxon>
        <taxon>Kitasatosporales</taxon>
        <taxon>Streptomycetaceae</taxon>
        <taxon>Streptomyces</taxon>
    </lineage>
</organism>
<sequence>MITTDNASQSQPDTATRAVDERALAQGPLTALLTAAALTYALDLGSKLVAVSRLEGQEPIAIAGRVLTLQVFRNSGAAFSSGQAFTAVFAAISVAVVVVIARVARRLQSLPWAVALGLLLGGALGNLTDRIFRAPGVFRGHVVDFISVEHFAVFNLADSGIVCGGALAVLLSFLGTSLDSSASQDR</sequence>
<proteinExistence type="inferred from homology"/>
<evidence type="ECO:0000313" key="12">
    <source>
        <dbReference type="EMBL" id="UXY24353.1"/>
    </source>
</evidence>
<dbReference type="PANTHER" id="PTHR33695">
    <property type="entry name" value="LIPOPROTEIN SIGNAL PEPTIDASE"/>
    <property type="match status" value="1"/>
</dbReference>
<comment type="subcellular location">
    <subcellularLocation>
        <location evidence="9">Cell membrane</location>
        <topology evidence="9">Multi-pass membrane protein</topology>
    </subcellularLocation>
</comment>
<keyword evidence="2 9" id="KW-1003">Cell membrane</keyword>
<evidence type="ECO:0000256" key="5">
    <source>
        <dbReference type="ARBA" id="ARBA00022750"/>
    </source>
</evidence>
<keyword evidence="6 9" id="KW-0378">Hydrolase</keyword>
<feature type="transmembrane region" description="Helical" evidence="9">
    <location>
        <begin position="152"/>
        <end position="174"/>
    </location>
</feature>
<dbReference type="PRINTS" id="PR00781">
    <property type="entry name" value="LIPOSIGPTASE"/>
</dbReference>
<keyword evidence="4 9" id="KW-0812">Transmembrane</keyword>
<evidence type="ECO:0000256" key="2">
    <source>
        <dbReference type="ARBA" id="ARBA00022475"/>
    </source>
</evidence>
<feature type="transmembrane region" description="Helical" evidence="9">
    <location>
        <begin position="110"/>
        <end position="132"/>
    </location>
</feature>
<evidence type="ECO:0000313" key="13">
    <source>
        <dbReference type="Proteomes" id="UP001061298"/>
    </source>
</evidence>
<comment type="similarity">
    <text evidence="1 9 11">Belongs to the peptidase A8 family.</text>
</comment>
<keyword evidence="8 9" id="KW-0472">Membrane</keyword>
<evidence type="ECO:0000256" key="8">
    <source>
        <dbReference type="ARBA" id="ARBA00023136"/>
    </source>
</evidence>
<evidence type="ECO:0000256" key="3">
    <source>
        <dbReference type="ARBA" id="ARBA00022670"/>
    </source>
</evidence>
<reference evidence="12" key="1">
    <citation type="submission" date="2022-10" db="EMBL/GenBank/DDBJ databases">
        <authorList>
            <person name="Mo P."/>
        </authorList>
    </citation>
    <scope>NUCLEOTIDE SEQUENCE</scope>
    <source>
        <strain evidence="12">HUAS 13-4</strain>
    </source>
</reference>
<feature type="active site" evidence="9">
    <location>
        <position position="158"/>
    </location>
</feature>
<comment type="function">
    <text evidence="9 10">This protein specifically catalyzes the removal of signal peptides from prolipoproteins.</text>
</comment>
<keyword evidence="13" id="KW-1185">Reference proteome</keyword>
<evidence type="ECO:0000256" key="4">
    <source>
        <dbReference type="ARBA" id="ARBA00022692"/>
    </source>
</evidence>
<dbReference type="Proteomes" id="UP001061298">
    <property type="component" value="Chromosome"/>
</dbReference>
<dbReference type="EMBL" id="CP106793">
    <property type="protein sequence ID" value="UXY24353.1"/>
    <property type="molecule type" value="Genomic_DNA"/>
</dbReference>
<dbReference type="PROSITE" id="PS00855">
    <property type="entry name" value="SPASE_II"/>
    <property type="match status" value="1"/>
</dbReference>
<feature type="transmembrane region" description="Helical" evidence="9">
    <location>
        <begin position="84"/>
        <end position="103"/>
    </location>
</feature>
<comment type="caution">
    <text evidence="9">Lacks conserved residue(s) required for the propagation of feature annotation.</text>
</comment>
<dbReference type="Pfam" id="PF01252">
    <property type="entry name" value="Peptidase_A8"/>
    <property type="match status" value="1"/>
</dbReference>
<dbReference type="NCBIfam" id="TIGR00077">
    <property type="entry name" value="lspA"/>
    <property type="match status" value="1"/>
</dbReference>
<dbReference type="GO" id="GO:0004190">
    <property type="term" value="F:aspartic-type endopeptidase activity"/>
    <property type="evidence" value="ECO:0007669"/>
    <property type="project" value="UniProtKB-EC"/>
</dbReference>
<dbReference type="InterPro" id="IPR001872">
    <property type="entry name" value="Peptidase_A8"/>
</dbReference>
<keyword evidence="5 9" id="KW-0064">Aspartyl protease</keyword>
<evidence type="ECO:0000256" key="1">
    <source>
        <dbReference type="ARBA" id="ARBA00006139"/>
    </source>
</evidence>
<dbReference type="HAMAP" id="MF_00161">
    <property type="entry name" value="LspA"/>
    <property type="match status" value="1"/>
</dbReference>
<evidence type="ECO:0000256" key="9">
    <source>
        <dbReference type="HAMAP-Rule" id="MF_00161"/>
    </source>
</evidence>
<keyword evidence="3 9" id="KW-0645">Protease</keyword>
<evidence type="ECO:0000256" key="6">
    <source>
        <dbReference type="ARBA" id="ARBA00022801"/>
    </source>
</evidence>
<evidence type="ECO:0000256" key="7">
    <source>
        <dbReference type="ARBA" id="ARBA00022989"/>
    </source>
</evidence>
<evidence type="ECO:0000256" key="11">
    <source>
        <dbReference type="RuleBase" id="RU004181"/>
    </source>
</evidence>
<dbReference type="EC" id="3.4.23.36" evidence="9"/>
<keyword evidence="7 9" id="KW-1133">Transmembrane helix</keyword>
<accession>A0ABY6EEM8</accession>
<evidence type="ECO:0000256" key="10">
    <source>
        <dbReference type="RuleBase" id="RU000594"/>
    </source>
</evidence>
<name>A0ABY6EEM8_9ACTN</name>
<comment type="pathway">
    <text evidence="9">Protein modification; lipoprotein biosynthesis (signal peptide cleavage).</text>
</comment>